<dbReference type="InterPro" id="IPR050109">
    <property type="entry name" value="HTH-type_TetR-like_transc_reg"/>
</dbReference>
<protein>
    <recommendedName>
        <fullName evidence="5">HTH tetR-type domain-containing protein</fullName>
    </recommendedName>
</protein>
<organism evidence="6 7">
    <name type="scientific">Microbacterium panaciterrae</name>
    <dbReference type="NCBI Taxonomy" id="985759"/>
    <lineage>
        <taxon>Bacteria</taxon>
        <taxon>Bacillati</taxon>
        <taxon>Actinomycetota</taxon>
        <taxon>Actinomycetes</taxon>
        <taxon>Micrococcales</taxon>
        <taxon>Microbacteriaceae</taxon>
        <taxon>Microbacterium</taxon>
    </lineage>
</organism>
<accession>A0ABP8PDB8</accession>
<evidence type="ECO:0000259" key="5">
    <source>
        <dbReference type="PROSITE" id="PS50977"/>
    </source>
</evidence>
<dbReference type="Proteomes" id="UP001500731">
    <property type="component" value="Unassembled WGS sequence"/>
</dbReference>
<evidence type="ECO:0000313" key="6">
    <source>
        <dbReference type="EMBL" id="GAA4484771.1"/>
    </source>
</evidence>
<dbReference type="SUPFAM" id="SSF46689">
    <property type="entry name" value="Homeodomain-like"/>
    <property type="match status" value="1"/>
</dbReference>
<proteinExistence type="predicted"/>
<evidence type="ECO:0000256" key="3">
    <source>
        <dbReference type="ARBA" id="ARBA00023163"/>
    </source>
</evidence>
<reference evidence="7" key="1">
    <citation type="journal article" date="2019" name="Int. J. Syst. Evol. Microbiol.">
        <title>The Global Catalogue of Microorganisms (GCM) 10K type strain sequencing project: providing services to taxonomists for standard genome sequencing and annotation.</title>
        <authorList>
            <consortium name="The Broad Institute Genomics Platform"/>
            <consortium name="The Broad Institute Genome Sequencing Center for Infectious Disease"/>
            <person name="Wu L."/>
            <person name="Ma J."/>
        </authorList>
    </citation>
    <scope>NUCLEOTIDE SEQUENCE [LARGE SCALE GENOMIC DNA]</scope>
    <source>
        <strain evidence="7">JCM 17839</strain>
    </source>
</reference>
<comment type="caution">
    <text evidence="6">The sequence shown here is derived from an EMBL/GenBank/DDBJ whole genome shotgun (WGS) entry which is preliminary data.</text>
</comment>
<name>A0ABP8PDB8_9MICO</name>
<feature type="DNA-binding region" description="H-T-H motif" evidence="4">
    <location>
        <begin position="38"/>
        <end position="57"/>
    </location>
</feature>
<sequence>MPREYDMTTRAAQAASSRLRILDATIELTGERPLSAVTLPIVAERAGVTVQTVLRKFGSREGLFEAAAVHGRTVVLAERAIHPEDVDASVDALLAHYERTSASTLVLLGQETWEPLIAEIVDAGKALHRTWVEEVFAQALAALPSSARAEAVDLLVVATDLYTYKLLRIDRGLSLDETRERMQRLIGAVRKVL</sequence>
<keyword evidence="7" id="KW-1185">Reference proteome</keyword>
<gene>
    <name evidence="6" type="ORF">GCM10023171_18100</name>
</gene>
<feature type="domain" description="HTH tetR-type" evidence="5">
    <location>
        <begin position="15"/>
        <end position="75"/>
    </location>
</feature>
<evidence type="ECO:0000256" key="4">
    <source>
        <dbReference type="PROSITE-ProRule" id="PRU00335"/>
    </source>
</evidence>
<evidence type="ECO:0000313" key="7">
    <source>
        <dbReference type="Proteomes" id="UP001500731"/>
    </source>
</evidence>
<dbReference type="PANTHER" id="PTHR30055">
    <property type="entry name" value="HTH-TYPE TRANSCRIPTIONAL REGULATOR RUTR"/>
    <property type="match status" value="1"/>
</dbReference>
<evidence type="ECO:0000256" key="2">
    <source>
        <dbReference type="ARBA" id="ARBA00023125"/>
    </source>
</evidence>
<evidence type="ECO:0000256" key="1">
    <source>
        <dbReference type="ARBA" id="ARBA00023015"/>
    </source>
</evidence>
<dbReference type="Pfam" id="PF00440">
    <property type="entry name" value="TetR_N"/>
    <property type="match status" value="1"/>
</dbReference>
<keyword evidence="3" id="KW-0804">Transcription</keyword>
<dbReference type="PROSITE" id="PS50977">
    <property type="entry name" value="HTH_TETR_2"/>
    <property type="match status" value="1"/>
</dbReference>
<dbReference type="EMBL" id="BAABGP010000013">
    <property type="protein sequence ID" value="GAA4484771.1"/>
    <property type="molecule type" value="Genomic_DNA"/>
</dbReference>
<keyword evidence="1" id="KW-0805">Transcription regulation</keyword>
<dbReference type="PANTHER" id="PTHR30055:SF234">
    <property type="entry name" value="HTH-TYPE TRANSCRIPTIONAL REGULATOR BETI"/>
    <property type="match status" value="1"/>
</dbReference>
<dbReference type="Gene3D" id="1.10.357.10">
    <property type="entry name" value="Tetracycline Repressor, domain 2"/>
    <property type="match status" value="1"/>
</dbReference>
<dbReference type="InterPro" id="IPR009057">
    <property type="entry name" value="Homeodomain-like_sf"/>
</dbReference>
<dbReference type="InterPro" id="IPR001647">
    <property type="entry name" value="HTH_TetR"/>
</dbReference>
<keyword evidence="2 4" id="KW-0238">DNA-binding</keyword>